<dbReference type="AlphaFoldDB" id="A0AAP9XW37"/>
<name>A0AAP9XW37_BURGL</name>
<evidence type="ECO:0000313" key="4">
    <source>
        <dbReference type="Proteomes" id="UP000594892"/>
    </source>
</evidence>
<gene>
    <name evidence="2" type="ORF">I6H06_09105</name>
    <name evidence="3" type="ORF">NFI99_07580</name>
</gene>
<dbReference type="Proteomes" id="UP000594892">
    <property type="component" value="Chromosome 1"/>
</dbReference>
<dbReference type="EMBL" id="CP099583">
    <property type="protein sequence ID" value="USS42104.1"/>
    <property type="molecule type" value="Genomic_DNA"/>
</dbReference>
<evidence type="ECO:0000313" key="3">
    <source>
        <dbReference type="EMBL" id="USS42104.1"/>
    </source>
</evidence>
<sequence length="158" mass="18093">MKKRNAPNESPLPPDLYEEPGHLIRRAHQIAVAMFYEKLGRDVTPVQYAVLRMLDECPGLDQVTLAQKVALDTSTTADIAARLESKGWIVRELLPRRQRRLLLTPEGKALIATLMPLVRDLKNTLFEEMEEEDARDLMRLLSKFVHLNNEQSRAPLKP</sequence>
<dbReference type="Proteomes" id="UP001056386">
    <property type="component" value="Chromosome 2"/>
</dbReference>
<dbReference type="SMART" id="SM00347">
    <property type="entry name" value="HTH_MARR"/>
    <property type="match status" value="1"/>
</dbReference>
<dbReference type="Pfam" id="PF01047">
    <property type="entry name" value="MarR"/>
    <property type="match status" value="1"/>
</dbReference>
<feature type="domain" description="HTH marR-type" evidence="1">
    <location>
        <begin position="20"/>
        <end position="146"/>
    </location>
</feature>
<evidence type="ECO:0000313" key="5">
    <source>
        <dbReference type="Proteomes" id="UP001056386"/>
    </source>
</evidence>
<protein>
    <submittedName>
        <fullName evidence="2 3">Winged helix-turn-helix transcriptional regulator</fullName>
    </submittedName>
</protein>
<dbReference type="SUPFAM" id="SSF46785">
    <property type="entry name" value="Winged helix' DNA-binding domain"/>
    <property type="match status" value="1"/>
</dbReference>
<dbReference type="InterPro" id="IPR000835">
    <property type="entry name" value="HTH_MarR-typ"/>
</dbReference>
<dbReference type="PROSITE" id="PS50995">
    <property type="entry name" value="HTH_MARR_2"/>
    <property type="match status" value="1"/>
</dbReference>
<reference evidence="2 4" key="1">
    <citation type="submission" date="2020-12" db="EMBL/GenBank/DDBJ databases">
        <title>FDA dAtabase for Regulatory Grade micrObial Sequences (FDA-ARGOS): Supporting development and validation of Infectious Disease Dx tests.</title>
        <authorList>
            <person name="Minogue T."/>
            <person name="Wolcott M."/>
            <person name="Wasieloski L."/>
            <person name="Aguilar W."/>
            <person name="Moore D."/>
            <person name="Jaissle J."/>
            <person name="Tallon L."/>
            <person name="Sadzewicz L."/>
            <person name="Zhao X."/>
            <person name="Boylan J."/>
            <person name="Ott S."/>
            <person name="Bowen H."/>
            <person name="Vavikolanu K."/>
            <person name="Mehta A."/>
            <person name="Aluvathingal J."/>
            <person name="Nadendla S."/>
            <person name="Yan Y."/>
            <person name="Sichtig H."/>
        </authorList>
    </citation>
    <scope>NUCLEOTIDE SEQUENCE [LARGE SCALE GENOMIC DNA]</scope>
    <source>
        <strain evidence="2 4">FDAARGOS_949</strain>
    </source>
</reference>
<dbReference type="InterPro" id="IPR036390">
    <property type="entry name" value="WH_DNA-bd_sf"/>
</dbReference>
<organism evidence="2 4">
    <name type="scientific">Burkholderia glumae</name>
    <name type="common">Pseudomonas glumae</name>
    <dbReference type="NCBI Taxonomy" id="337"/>
    <lineage>
        <taxon>Bacteria</taxon>
        <taxon>Pseudomonadati</taxon>
        <taxon>Pseudomonadota</taxon>
        <taxon>Betaproteobacteria</taxon>
        <taxon>Burkholderiales</taxon>
        <taxon>Burkholderiaceae</taxon>
        <taxon>Burkholderia</taxon>
    </lineage>
</organism>
<evidence type="ECO:0000259" key="1">
    <source>
        <dbReference type="PROSITE" id="PS50995"/>
    </source>
</evidence>
<reference evidence="3" key="2">
    <citation type="submission" date="2022-06" db="EMBL/GenBank/DDBJ databases">
        <title>Draft genome sequence of Burkholderia glumae strain GR20004 isolated from rice panicle showing bacterial panicle blight.</title>
        <authorList>
            <person name="Choi S.Y."/>
            <person name="Lee Y.H."/>
        </authorList>
    </citation>
    <scope>NUCLEOTIDE SEQUENCE</scope>
    <source>
        <strain evidence="3">GR20004</strain>
    </source>
</reference>
<keyword evidence="5" id="KW-1185">Reference proteome</keyword>
<dbReference type="GO" id="GO:0006950">
    <property type="term" value="P:response to stress"/>
    <property type="evidence" value="ECO:0007669"/>
    <property type="project" value="TreeGrafter"/>
</dbReference>
<dbReference type="InterPro" id="IPR039422">
    <property type="entry name" value="MarR/SlyA-like"/>
</dbReference>
<dbReference type="EMBL" id="CP065600">
    <property type="protein sequence ID" value="QPQ89766.1"/>
    <property type="molecule type" value="Genomic_DNA"/>
</dbReference>
<dbReference type="GeneID" id="45694495"/>
<proteinExistence type="predicted"/>
<dbReference type="PANTHER" id="PTHR33164:SF95">
    <property type="entry name" value="TRANSCRIPTIONAL REGULATOR"/>
    <property type="match status" value="1"/>
</dbReference>
<dbReference type="GO" id="GO:0003700">
    <property type="term" value="F:DNA-binding transcription factor activity"/>
    <property type="evidence" value="ECO:0007669"/>
    <property type="project" value="InterPro"/>
</dbReference>
<dbReference type="Gene3D" id="1.10.10.10">
    <property type="entry name" value="Winged helix-like DNA-binding domain superfamily/Winged helix DNA-binding domain"/>
    <property type="match status" value="1"/>
</dbReference>
<accession>A0AAP9XW37</accession>
<dbReference type="InterPro" id="IPR036388">
    <property type="entry name" value="WH-like_DNA-bd_sf"/>
</dbReference>
<dbReference type="RefSeq" id="WP_015877508.1">
    <property type="nucleotide sequence ID" value="NZ_CP021075.1"/>
</dbReference>
<evidence type="ECO:0000313" key="2">
    <source>
        <dbReference type="EMBL" id="QPQ89766.1"/>
    </source>
</evidence>
<dbReference type="PANTHER" id="PTHR33164">
    <property type="entry name" value="TRANSCRIPTIONAL REGULATOR, MARR FAMILY"/>
    <property type="match status" value="1"/>
</dbReference>